<evidence type="ECO:0000259" key="1">
    <source>
        <dbReference type="SMART" id="SM00331"/>
    </source>
</evidence>
<keyword evidence="3" id="KW-1185">Reference proteome</keyword>
<comment type="caution">
    <text evidence="2">The sequence shown here is derived from an EMBL/GenBank/DDBJ whole genome shotgun (WGS) entry which is preliminary data.</text>
</comment>
<proteinExistence type="predicted"/>
<evidence type="ECO:0000313" key="3">
    <source>
        <dbReference type="Proteomes" id="UP001078443"/>
    </source>
</evidence>
<accession>A0ABT4CZS5</accession>
<dbReference type="SMART" id="SM00331">
    <property type="entry name" value="PP2C_SIG"/>
    <property type="match status" value="1"/>
</dbReference>
<dbReference type="InterPro" id="IPR036457">
    <property type="entry name" value="PPM-type-like_dom_sf"/>
</dbReference>
<dbReference type="InterPro" id="IPR001932">
    <property type="entry name" value="PPM-type_phosphatase-like_dom"/>
</dbReference>
<name>A0ABT4CZS5_9CLOT</name>
<reference evidence="2" key="1">
    <citation type="submission" date="2022-12" db="EMBL/GenBank/DDBJ databases">
        <authorList>
            <person name="Wang J."/>
        </authorList>
    </citation>
    <scope>NUCLEOTIDE SEQUENCE</scope>
    <source>
        <strain evidence="2">HY-45-18</strain>
    </source>
</reference>
<dbReference type="Pfam" id="PF07228">
    <property type="entry name" value="SpoIIE"/>
    <property type="match status" value="1"/>
</dbReference>
<dbReference type="Gene3D" id="3.60.40.10">
    <property type="entry name" value="PPM-type phosphatase domain"/>
    <property type="match status" value="1"/>
</dbReference>
<dbReference type="RefSeq" id="WP_268040787.1">
    <property type="nucleotide sequence ID" value="NZ_JAPQER010000003.1"/>
</dbReference>
<organism evidence="2 3">
    <name type="scientific">Clostridium aestuarii</name>
    <dbReference type="NCBI Taxonomy" id="338193"/>
    <lineage>
        <taxon>Bacteria</taxon>
        <taxon>Bacillati</taxon>
        <taxon>Bacillota</taxon>
        <taxon>Clostridia</taxon>
        <taxon>Eubacteriales</taxon>
        <taxon>Clostridiaceae</taxon>
        <taxon>Clostridium</taxon>
    </lineage>
</organism>
<gene>
    <name evidence="2" type="ORF">OW763_09060</name>
</gene>
<feature type="domain" description="PPM-type phosphatase" evidence="1">
    <location>
        <begin position="4"/>
        <end position="218"/>
    </location>
</feature>
<dbReference type="Proteomes" id="UP001078443">
    <property type="component" value="Unassembled WGS sequence"/>
</dbReference>
<evidence type="ECO:0000313" key="2">
    <source>
        <dbReference type="EMBL" id="MCY6484487.1"/>
    </source>
</evidence>
<sequence length="390" mass="43345">MNLFIDIAYNSLIKHEEELCGDNVEIVKLEDSTIIVMADGLGSGVKANILSTLTTKIAATMLREGEDIYETVDTIVNTLPVCKVRNIAYSTFTILKIYNDGRVYAAEYDNPPLFIIRDNKHIDISKKELDINGKKVYVSEFTTRKGDVLTAVSDGVIHAGIGEILNLGWTWDNVRDYLERSCNTKKSAKNVSTDLIGICWDLYGKKPGDDTTVVSVKIRGPEYIDLFTGPPVNKGNDTFVIKQLMQGKGKKIICGGTAANIASRELRRKVKVNMDILYKDVPPTSTMIGIDLITEGVLTLSKALDKLKKCTQAYLKNDNIYNLDGNDGASLLSRMLVEDCTHLNLWVGKTVNLAHQNPDFPMDLNIKLNLIDELCDVMKKLGKTVKVNYV</sequence>
<dbReference type="SUPFAM" id="SSF81606">
    <property type="entry name" value="PP2C-like"/>
    <property type="match status" value="1"/>
</dbReference>
<protein>
    <submittedName>
        <fullName evidence="2">SpoIIE family protein phosphatase</fullName>
    </submittedName>
</protein>
<dbReference type="EMBL" id="JAPQER010000003">
    <property type="protein sequence ID" value="MCY6484487.1"/>
    <property type="molecule type" value="Genomic_DNA"/>
</dbReference>